<dbReference type="Pfam" id="PF11751">
    <property type="entry name" value="PorP_SprF"/>
    <property type="match status" value="1"/>
</dbReference>
<dbReference type="FunFam" id="3.90.170.10:FF:000001">
    <property type="entry name" value="Adenylosuccinate synthetase"/>
    <property type="match status" value="1"/>
</dbReference>
<protein>
    <recommendedName>
        <fullName evidence="8 10">Adenylosuccinate synthetase</fullName>
        <shortName evidence="8">AMPSase</shortName>
        <shortName evidence="8">AdSS</shortName>
        <ecNumber evidence="8 10">6.3.4.4</ecNumber>
    </recommendedName>
    <alternativeName>
        <fullName evidence="8">IMP--aspartate ligase</fullName>
    </alternativeName>
</protein>
<feature type="binding site" evidence="8">
    <location>
        <begin position="11"/>
        <end position="14"/>
    </location>
    <ligand>
        <name>IMP</name>
        <dbReference type="ChEBI" id="CHEBI:58053"/>
    </ligand>
</feature>
<dbReference type="NCBIfam" id="NF002223">
    <property type="entry name" value="PRK01117.1"/>
    <property type="match status" value="1"/>
</dbReference>
<feature type="active site" description="Proton acceptor" evidence="8">
    <location>
        <position position="11"/>
    </location>
</feature>
<keyword evidence="7 8" id="KW-0342">GTP-binding</keyword>
<dbReference type="NCBIfam" id="TIGR03519">
    <property type="entry name" value="T9SS_PorP_fam"/>
    <property type="match status" value="1"/>
</dbReference>
<dbReference type="InterPro" id="IPR018220">
    <property type="entry name" value="Adenylosuccin_syn_GTP-bd"/>
</dbReference>
<keyword evidence="4 8" id="KW-0547">Nucleotide-binding</keyword>
<feature type="binding site" evidence="8">
    <location>
        <begin position="36"/>
        <end position="39"/>
    </location>
    <ligand>
        <name>IMP</name>
        <dbReference type="ChEBI" id="CHEBI:58053"/>
    </ligand>
</feature>
<feature type="binding site" evidence="8">
    <location>
        <position position="127"/>
    </location>
    <ligand>
        <name>IMP</name>
        <dbReference type="ChEBI" id="CHEBI:58053"/>
    </ligand>
</feature>
<reference evidence="12" key="1">
    <citation type="submission" date="2022-05" db="EMBL/GenBank/DDBJ databases">
        <title>A multi-omics perspective on studying reproductive biology in Daphnia sinensis.</title>
        <authorList>
            <person name="Jia J."/>
        </authorList>
    </citation>
    <scope>NUCLEOTIDE SEQUENCE</scope>
    <source>
        <strain evidence="12">WSL</strain>
    </source>
</reference>
<evidence type="ECO:0000256" key="7">
    <source>
        <dbReference type="ARBA" id="ARBA00023134"/>
    </source>
</evidence>
<dbReference type="SMART" id="SM00788">
    <property type="entry name" value="Adenylsucc_synt"/>
    <property type="match status" value="1"/>
</dbReference>
<keyword evidence="6 8" id="KW-0460">Magnesium</keyword>
<dbReference type="InterPro" id="IPR013320">
    <property type="entry name" value="ConA-like_dom_sf"/>
</dbReference>
<proteinExistence type="inferred from homology"/>
<dbReference type="Proteomes" id="UP000820818">
    <property type="component" value="Unassembled WGS sequence"/>
</dbReference>
<feature type="binding site" evidence="8">
    <location>
        <position position="302"/>
    </location>
    <ligand>
        <name>GTP</name>
        <dbReference type="ChEBI" id="CHEBI:37565"/>
    </ligand>
</feature>
<gene>
    <name evidence="12" type="ORF">GHT06_003554</name>
</gene>
<keyword evidence="3 8" id="KW-0479">Metal-binding</keyword>
<dbReference type="Gene3D" id="1.10.300.10">
    <property type="entry name" value="Adenylosuccinate Synthetase, subunit A, domain 2"/>
    <property type="match status" value="1"/>
</dbReference>
<dbReference type="Gene3D" id="3.90.170.10">
    <property type="entry name" value="Adenylosuccinate Synthetase, subunit A, domain 3"/>
    <property type="match status" value="1"/>
</dbReference>
<dbReference type="Gene3D" id="2.60.120.200">
    <property type="match status" value="1"/>
</dbReference>
<feature type="binding site" evidence="8">
    <location>
        <position position="11"/>
    </location>
    <ligand>
        <name>Mg(2+)</name>
        <dbReference type="ChEBI" id="CHEBI:18420"/>
    </ligand>
</feature>
<feature type="active site" description="Proton donor" evidence="8">
    <location>
        <position position="39"/>
    </location>
</feature>
<dbReference type="EMBL" id="WJBH02000178">
    <property type="protein sequence ID" value="KAI9550182.1"/>
    <property type="molecule type" value="Genomic_DNA"/>
</dbReference>
<keyword evidence="8" id="KW-0963">Cytoplasm</keyword>
<evidence type="ECO:0000256" key="1">
    <source>
        <dbReference type="ARBA" id="ARBA00011738"/>
    </source>
</evidence>
<comment type="cofactor">
    <cofactor evidence="8">
        <name>Mg(2+)</name>
        <dbReference type="ChEBI" id="CHEBI:18420"/>
    </cofactor>
    <text evidence="8">Binds 1 Mg(2+) ion per subunit.</text>
</comment>
<dbReference type="InterPro" id="IPR042109">
    <property type="entry name" value="Adenylosuccinate_synth_dom1"/>
</dbReference>
<dbReference type="SUPFAM" id="SSF49299">
    <property type="entry name" value="PKD domain"/>
    <property type="match status" value="1"/>
</dbReference>
<feature type="binding site" evidence="8">
    <location>
        <position position="141"/>
    </location>
    <ligand>
        <name>IMP</name>
        <dbReference type="ChEBI" id="CHEBI:58053"/>
        <note>ligand shared between dimeric partners</note>
    </ligand>
</feature>
<organism evidence="12 13">
    <name type="scientific">Daphnia sinensis</name>
    <dbReference type="NCBI Taxonomy" id="1820382"/>
    <lineage>
        <taxon>Eukaryota</taxon>
        <taxon>Metazoa</taxon>
        <taxon>Ecdysozoa</taxon>
        <taxon>Arthropoda</taxon>
        <taxon>Crustacea</taxon>
        <taxon>Branchiopoda</taxon>
        <taxon>Diplostraca</taxon>
        <taxon>Cladocera</taxon>
        <taxon>Anomopoda</taxon>
        <taxon>Daphniidae</taxon>
        <taxon>Daphnia</taxon>
        <taxon>Daphnia similis group</taxon>
    </lineage>
</organism>
<dbReference type="PROSITE" id="PS50093">
    <property type="entry name" value="PKD"/>
    <property type="match status" value="1"/>
</dbReference>
<feature type="active site" evidence="9">
    <location>
        <position position="138"/>
    </location>
</feature>
<comment type="pathway">
    <text evidence="8 10">Purine metabolism; AMP biosynthesis via de novo pathway; AMP from IMP: step 1/2.</text>
</comment>
<evidence type="ECO:0000259" key="11">
    <source>
        <dbReference type="PROSITE" id="PS50093"/>
    </source>
</evidence>
<evidence type="ECO:0000256" key="6">
    <source>
        <dbReference type="ARBA" id="ARBA00022842"/>
    </source>
</evidence>
<feature type="binding site" evidence="8">
    <location>
        <begin position="10"/>
        <end position="16"/>
    </location>
    <ligand>
        <name>GTP</name>
        <dbReference type="ChEBI" id="CHEBI:37565"/>
    </ligand>
</feature>
<feature type="binding site" evidence="8">
    <location>
        <begin position="296"/>
        <end position="302"/>
    </location>
    <ligand>
        <name>substrate</name>
    </ligand>
</feature>
<evidence type="ECO:0000256" key="10">
    <source>
        <dbReference type="RuleBase" id="RU000520"/>
    </source>
</evidence>
<dbReference type="EC" id="6.3.4.4" evidence="8 10"/>
<dbReference type="CDD" id="cd03108">
    <property type="entry name" value="AdSS"/>
    <property type="match status" value="1"/>
</dbReference>
<comment type="caution">
    <text evidence="12">The sequence shown here is derived from an EMBL/GenBank/DDBJ whole genome shotgun (WGS) entry which is preliminary data.</text>
</comment>
<dbReference type="Gene3D" id="3.40.440.10">
    <property type="entry name" value="Adenylosuccinate Synthetase, subunit A, domain 1"/>
    <property type="match status" value="1"/>
</dbReference>
<evidence type="ECO:0000313" key="12">
    <source>
        <dbReference type="EMBL" id="KAI9550182.1"/>
    </source>
</evidence>
<accession>A0AAD5KEE7</accession>
<dbReference type="InterPro" id="IPR033128">
    <property type="entry name" value="Adenylosuccin_syn_Lys_AS"/>
</dbReference>
<dbReference type="GO" id="GO:0046040">
    <property type="term" value="P:IMP metabolic process"/>
    <property type="evidence" value="ECO:0007669"/>
    <property type="project" value="TreeGrafter"/>
</dbReference>
<dbReference type="InterPro" id="IPR042111">
    <property type="entry name" value="Adenylosuccinate_synth_dom3"/>
</dbReference>
<feature type="domain" description="PKD" evidence="11">
    <location>
        <begin position="1011"/>
        <end position="1048"/>
    </location>
</feature>
<dbReference type="InterPro" id="IPR035986">
    <property type="entry name" value="PKD_dom_sf"/>
</dbReference>
<feature type="binding site" evidence="8">
    <location>
        <begin position="38"/>
        <end position="40"/>
    </location>
    <ligand>
        <name>GTP</name>
        <dbReference type="ChEBI" id="CHEBI:37565"/>
    </ligand>
</feature>
<evidence type="ECO:0000313" key="13">
    <source>
        <dbReference type="Proteomes" id="UP000820818"/>
    </source>
</evidence>
<keyword evidence="2 8" id="KW-0436">Ligase</keyword>
<dbReference type="Pfam" id="PF00709">
    <property type="entry name" value="Adenylsucc_synt"/>
    <property type="match status" value="1"/>
</dbReference>
<comment type="function">
    <text evidence="8">Plays an important role in the de novo pathway and in the salvage pathway of purine nucleotide biosynthesis. Catalyzes the first commited step in the biosynthesis of AMP from IMP.</text>
</comment>
<keyword evidence="13" id="KW-1185">Reference proteome</keyword>
<comment type="subunit">
    <text evidence="1 8">Homodimer.</text>
</comment>
<evidence type="ECO:0000256" key="5">
    <source>
        <dbReference type="ARBA" id="ARBA00022755"/>
    </source>
</evidence>
<evidence type="ECO:0000256" key="9">
    <source>
        <dbReference type="PROSITE-ProRule" id="PRU10134"/>
    </source>
</evidence>
<comment type="caution">
    <text evidence="8">Lacks conserved residue(s) required for the propagation of feature annotation.</text>
</comment>
<dbReference type="SUPFAM" id="SSF49899">
    <property type="entry name" value="Concanavalin A-like lectins/glucanases"/>
    <property type="match status" value="1"/>
</dbReference>
<evidence type="ECO:0000256" key="2">
    <source>
        <dbReference type="ARBA" id="ARBA00022598"/>
    </source>
</evidence>
<dbReference type="GO" id="GO:0005737">
    <property type="term" value="C:cytoplasm"/>
    <property type="evidence" value="ECO:0007669"/>
    <property type="project" value="UniProtKB-SubCell"/>
</dbReference>
<dbReference type="PROSITE" id="PS00513">
    <property type="entry name" value="ADENYLOSUCCIN_SYN_2"/>
    <property type="match status" value="1"/>
</dbReference>
<dbReference type="InterPro" id="IPR001114">
    <property type="entry name" value="Adenylosuccinate_synthetase"/>
</dbReference>
<dbReference type="PROSITE" id="PS01266">
    <property type="entry name" value="ADENYLOSUCCIN_SYN_1"/>
    <property type="match status" value="1"/>
</dbReference>
<feature type="binding site" evidence="8">
    <location>
        <position position="38"/>
    </location>
    <ligand>
        <name>Mg(2+)</name>
        <dbReference type="ChEBI" id="CHEBI:18420"/>
    </ligand>
</feature>
<dbReference type="InterPro" id="IPR027417">
    <property type="entry name" value="P-loop_NTPase"/>
</dbReference>
<evidence type="ECO:0000256" key="8">
    <source>
        <dbReference type="HAMAP-Rule" id="MF_03125"/>
    </source>
</evidence>
<dbReference type="CDD" id="cd00146">
    <property type="entry name" value="PKD"/>
    <property type="match status" value="1"/>
</dbReference>
<dbReference type="PANTHER" id="PTHR11846">
    <property type="entry name" value="ADENYLOSUCCINATE SYNTHETASE"/>
    <property type="match status" value="1"/>
</dbReference>
<dbReference type="InterPro" id="IPR000601">
    <property type="entry name" value="PKD_dom"/>
</dbReference>
<evidence type="ECO:0000256" key="3">
    <source>
        <dbReference type="ARBA" id="ARBA00022723"/>
    </source>
</evidence>
<comment type="subcellular location">
    <subcellularLocation>
        <location evidence="8">Cytoplasm</location>
    </subcellularLocation>
</comment>
<comment type="function">
    <text evidence="10">Plays an important role in the de novo pathway of purine nucleotide biosynthesis.</text>
</comment>
<dbReference type="PANTHER" id="PTHR11846:SF0">
    <property type="entry name" value="ADENYLOSUCCINATE SYNTHETASE"/>
    <property type="match status" value="1"/>
</dbReference>
<feature type="binding site" evidence="8">
    <location>
        <position position="236"/>
    </location>
    <ligand>
        <name>IMP</name>
        <dbReference type="ChEBI" id="CHEBI:58053"/>
    </ligand>
</feature>
<comment type="similarity">
    <text evidence="8 10">Belongs to the adenylosuccinate synthetase family.</text>
</comment>
<dbReference type="GO" id="GO:0044208">
    <property type="term" value="P:'de novo' AMP biosynthetic process"/>
    <property type="evidence" value="ECO:0007669"/>
    <property type="project" value="UniProtKB-UniRule"/>
</dbReference>
<comment type="catalytic activity">
    <reaction evidence="8 10">
        <text>IMP + L-aspartate + GTP = N(6)-(1,2-dicarboxyethyl)-AMP + GDP + phosphate + 2 H(+)</text>
        <dbReference type="Rhea" id="RHEA:15753"/>
        <dbReference type="ChEBI" id="CHEBI:15378"/>
        <dbReference type="ChEBI" id="CHEBI:29991"/>
        <dbReference type="ChEBI" id="CHEBI:37565"/>
        <dbReference type="ChEBI" id="CHEBI:43474"/>
        <dbReference type="ChEBI" id="CHEBI:57567"/>
        <dbReference type="ChEBI" id="CHEBI:58053"/>
        <dbReference type="ChEBI" id="CHEBI:58189"/>
        <dbReference type="EC" id="6.3.4.4"/>
    </reaction>
</comment>
<dbReference type="GO" id="GO:0005525">
    <property type="term" value="F:GTP binding"/>
    <property type="evidence" value="ECO:0007669"/>
    <property type="project" value="UniProtKB-UniRule"/>
</dbReference>
<dbReference type="HAMAP" id="MF_00011">
    <property type="entry name" value="Adenylosucc_synth"/>
    <property type="match status" value="1"/>
</dbReference>
<dbReference type="InterPro" id="IPR042110">
    <property type="entry name" value="Adenylosuccinate_synth_dom2"/>
</dbReference>
<feature type="binding site" evidence="8">
    <location>
        <position position="221"/>
    </location>
    <ligand>
        <name>IMP</name>
        <dbReference type="ChEBI" id="CHEBI:58053"/>
    </ligand>
</feature>
<keyword evidence="5 8" id="KW-0658">Purine biosynthesis</keyword>
<dbReference type="SUPFAM" id="SSF52540">
    <property type="entry name" value="P-loop containing nucleoside triphosphate hydrolases"/>
    <property type="match status" value="1"/>
</dbReference>
<name>A0AAD5KEE7_9CRUS</name>
<dbReference type="InterPro" id="IPR019861">
    <property type="entry name" value="PorP/SprF_Bacteroidetes"/>
</dbReference>
<feature type="binding site" evidence="8">
    <location>
        <position position="300"/>
    </location>
    <ligand>
        <name>IMP</name>
        <dbReference type="ChEBI" id="CHEBI:58053"/>
    </ligand>
</feature>
<dbReference type="InterPro" id="IPR013783">
    <property type="entry name" value="Ig-like_fold"/>
</dbReference>
<dbReference type="GO" id="GO:0004019">
    <property type="term" value="F:adenylosuccinate synthase activity"/>
    <property type="evidence" value="ECO:0007669"/>
    <property type="project" value="UniProtKB-UniRule"/>
</dbReference>
<dbReference type="GO" id="GO:0000287">
    <property type="term" value="F:magnesium ion binding"/>
    <property type="evidence" value="ECO:0007669"/>
    <property type="project" value="UniProtKB-UniRule"/>
</dbReference>
<dbReference type="NCBIfam" id="TIGR00184">
    <property type="entry name" value="purA"/>
    <property type="match status" value="1"/>
</dbReference>
<dbReference type="Gene3D" id="2.60.40.10">
    <property type="entry name" value="Immunoglobulins"/>
    <property type="match status" value="1"/>
</dbReference>
<evidence type="ECO:0000256" key="4">
    <source>
        <dbReference type="ARBA" id="ARBA00022741"/>
    </source>
</evidence>
<sequence>MDVLLGLQWGDEGKGKIVDVLAPEYEIVARFQGGPNAGHTLEFDGFKHVLHQIPSGIFRPQILNIIGNGVVLDPIVLKKEIDGLGKYSIDYMKNLVISKKATIIIPTHKLLDAALETSKGDKKIGSTLKGIGPTYQDKIGRAALRVGDILSPDFNEKYHALVEKHKTTLSFYQHPLDALAEMEAQFFAAIEFFKTLNLIDSEYVMNDALSANKKILAEGAQGSLLDVDFGSYPFVTSSSTMAAGACTGLGVSPSKIGEVFGIFKAYCTRVGSGPFPTELFDATGEAMRKEGNEFGSTTGRPRRCGWLDLPALRYSIMINGVTQLFMMKADVLNIFEEIKICTHYELPTGERIDRLSFEITDMYVKPVYKVMKGWHQSLKNIHSYEEFPTELRDYVGYLEEELKVPIKLISVGQVGFPYCETFTTETTQATTVFGGDAKLVGGVLRLTSNQTDQRGYVYLNIPFSSVFGLKASFEYFSFGGDGADGLTLFLFDADTPVFNPGGFGGSLGYAPRNSEQGLSNAYLGIGFDEYGGFGSSSEGRTGSFVGAGPSRVPNAVVIRGPGKGLNGYPFVVGRKTMATGNDGLQIDDQFPISSGGLGTARVTDPNLPGYRKVYLDLQPNTSGVGFFLKLQMEVTTKPNELRLVTIFDGPYNFPAPKNLKIGFAASTGGQTNFHEIRNLVVEVSNNVALQNPKGVDFDDKASCEGQENTYSITDKEVELPNQNSQIRCLQFYQSLADIEAENGDVCSQGKCRSENRELVVPQGVFRASSEGGDFTFFPNPGTRGQKVTAYYTITDSYGKSSKGNLMTLLIQESPDPVSLVAQNQSNQVVVRLCAGEEVGLEAKGNEVYEKFEWYRDGQLLAGENSAEYKVNTRGDYEVRVYNKKNCPAISNRIKVEYPIHPILDIQNPIVGCEPGQTVDVSKSIVDFNSTLYDYQLSFGTKTWLNGEMQKISETGIYELRVKEKDLDCYSDPFPVEILIRDKALEVDFDFVVQGTNIKGDAEGGIFPDDILQFTDNSDQEIVSWKWDFGDGGTSDQQNPTHIFGKKGSTDLVRIGINYRNQWPALDQSFVGYTAYGDFYSDQYRSGLGMIVTGSRESFTQSQVNEIGVVYSYRVRFGQNRYMQVGVQGSFVSRDVMFDQVIMGSQLDIDNGIVIGVPGTVLNGDSQQRNADLHSGLLLYDERFWFGFSAAHLVRPQISYLVADGNKLPIKYSLQGGVKFELMPGRINDFLNNTNQERSISFDFNYKVQGLYSELDFGAEFYFEPLVLGMRYRGLPTKYSLPNHEALIGIVGVEWESGGAHELSMRYTFFGGDPRKKYRSALPSFRY</sequence>